<proteinExistence type="predicted"/>
<gene>
    <name evidence="4" type="ORF">AALO_G00154160</name>
</gene>
<dbReference type="AlphaFoldDB" id="A0AAV6GJ66"/>
<dbReference type="PANTHER" id="PTHR22874:SF1">
    <property type="entry name" value="ACTIVATING MOLECULE IN BECN1-REGULATED AUTOPHAGY PROTEIN 1"/>
    <property type="match status" value="1"/>
</dbReference>
<evidence type="ECO:0000256" key="3">
    <source>
        <dbReference type="PROSITE-ProRule" id="PRU00221"/>
    </source>
</evidence>
<dbReference type="SMART" id="SM00320">
    <property type="entry name" value="WD40"/>
    <property type="match status" value="3"/>
</dbReference>
<evidence type="ECO:0000256" key="2">
    <source>
        <dbReference type="ARBA" id="ARBA00022737"/>
    </source>
</evidence>
<dbReference type="InterPro" id="IPR036322">
    <property type="entry name" value="WD40_repeat_dom_sf"/>
</dbReference>
<dbReference type="GO" id="GO:0000045">
    <property type="term" value="P:autophagosome assembly"/>
    <property type="evidence" value="ECO:0007669"/>
    <property type="project" value="TreeGrafter"/>
</dbReference>
<dbReference type="PROSITE" id="PS50294">
    <property type="entry name" value="WD_REPEATS_REGION"/>
    <property type="match status" value="1"/>
</dbReference>
<dbReference type="GO" id="GO:0000423">
    <property type="term" value="P:mitophagy"/>
    <property type="evidence" value="ECO:0007669"/>
    <property type="project" value="TreeGrafter"/>
</dbReference>
<evidence type="ECO:0000256" key="1">
    <source>
        <dbReference type="ARBA" id="ARBA00022574"/>
    </source>
</evidence>
<keyword evidence="1 3" id="KW-0853">WD repeat</keyword>
<dbReference type="GO" id="GO:0080008">
    <property type="term" value="C:Cul4-RING E3 ubiquitin ligase complex"/>
    <property type="evidence" value="ECO:0007669"/>
    <property type="project" value="TreeGrafter"/>
</dbReference>
<evidence type="ECO:0000313" key="5">
    <source>
        <dbReference type="Proteomes" id="UP000823561"/>
    </source>
</evidence>
<dbReference type="Proteomes" id="UP000823561">
    <property type="component" value="Chromosome 11"/>
</dbReference>
<dbReference type="FunFam" id="2.130.10.10:FF:000909">
    <property type="entry name" value="activating molecule in BECN1-regulated autophagy protein 1"/>
    <property type="match status" value="1"/>
</dbReference>
<name>A0AAV6GJ66_9TELE</name>
<dbReference type="PROSITE" id="PS00678">
    <property type="entry name" value="WD_REPEATS_1"/>
    <property type="match status" value="1"/>
</dbReference>
<reference evidence="4" key="1">
    <citation type="submission" date="2020-10" db="EMBL/GenBank/DDBJ databases">
        <title>Chromosome-scale genome assembly of the Allis shad, Alosa alosa.</title>
        <authorList>
            <person name="Margot Z."/>
            <person name="Christophe K."/>
            <person name="Cabau C."/>
            <person name="Louis A."/>
            <person name="Berthelot C."/>
            <person name="Parey E."/>
            <person name="Roest Crollius H."/>
            <person name="Montfort J."/>
            <person name="Robinson-Rechavi M."/>
            <person name="Bucao C."/>
            <person name="Bouchez O."/>
            <person name="Gislard M."/>
            <person name="Lluch J."/>
            <person name="Milhes M."/>
            <person name="Lampietro C."/>
            <person name="Lopez Roques C."/>
            <person name="Donnadieu C."/>
            <person name="Braasch I."/>
            <person name="Desvignes T."/>
            <person name="Postlethwait J."/>
            <person name="Bobe J."/>
            <person name="Guiguen Y."/>
        </authorList>
    </citation>
    <scope>NUCLEOTIDE SEQUENCE</scope>
    <source>
        <strain evidence="4">M-15738</strain>
        <tissue evidence="4">Blood</tissue>
    </source>
</reference>
<dbReference type="InterPro" id="IPR015943">
    <property type="entry name" value="WD40/YVTN_repeat-like_dom_sf"/>
</dbReference>
<dbReference type="Gene3D" id="2.130.10.10">
    <property type="entry name" value="YVTN repeat-like/Quinoprotein amine dehydrogenase"/>
    <property type="match status" value="1"/>
</dbReference>
<dbReference type="Pfam" id="PF00400">
    <property type="entry name" value="WD40"/>
    <property type="match status" value="1"/>
</dbReference>
<keyword evidence="2" id="KW-0677">Repeat</keyword>
<comment type="caution">
    <text evidence="4">The sequence shown here is derived from an EMBL/GenBank/DDBJ whole genome shotgun (WGS) entry which is preliminary data.</text>
</comment>
<dbReference type="InterPro" id="IPR019775">
    <property type="entry name" value="WD40_repeat_CS"/>
</dbReference>
<feature type="repeat" description="WD" evidence="3">
    <location>
        <begin position="52"/>
        <end position="86"/>
    </location>
</feature>
<evidence type="ECO:0000313" key="4">
    <source>
        <dbReference type="EMBL" id="KAG5273672.1"/>
    </source>
</evidence>
<dbReference type="SUPFAM" id="SSF50978">
    <property type="entry name" value="WD40 repeat-like"/>
    <property type="match status" value="1"/>
</dbReference>
<organism evidence="4 5">
    <name type="scientific">Alosa alosa</name>
    <name type="common">allis shad</name>
    <dbReference type="NCBI Taxonomy" id="278164"/>
    <lineage>
        <taxon>Eukaryota</taxon>
        <taxon>Metazoa</taxon>
        <taxon>Chordata</taxon>
        <taxon>Craniata</taxon>
        <taxon>Vertebrata</taxon>
        <taxon>Euteleostomi</taxon>
        <taxon>Actinopterygii</taxon>
        <taxon>Neopterygii</taxon>
        <taxon>Teleostei</taxon>
        <taxon>Clupei</taxon>
        <taxon>Clupeiformes</taxon>
        <taxon>Clupeoidei</taxon>
        <taxon>Clupeidae</taxon>
        <taxon>Alosa</taxon>
    </lineage>
</organism>
<dbReference type="InterPro" id="IPR052596">
    <property type="entry name" value="AMBRA1_autophagy"/>
</dbReference>
<accession>A0AAV6GJ66</accession>
<dbReference type="PROSITE" id="PS50082">
    <property type="entry name" value="WD_REPEATS_2"/>
    <property type="match status" value="1"/>
</dbReference>
<dbReference type="GO" id="GO:1990756">
    <property type="term" value="F:ubiquitin-like ligase-substrate adaptor activity"/>
    <property type="evidence" value="ECO:0007669"/>
    <property type="project" value="TreeGrafter"/>
</dbReference>
<dbReference type="EMBL" id="JADWDJ010000011">
    <property type="protein sequence ID" value="KAG5273672.1"/>
    <property type="molecule type" value="Genomic_DNA"/>
</dbReference>
<dbReference type="PANTHER" id="PTHR22874">
    <property type="entry name" value="ACTIVATING MOLECULE IN BECN1-REGULATED AUTOPHAGY PROTEIN 1"/>
    <property type="match status" value="1"/>
</dbReference>
<keyword evidence="5" id="KW-1185">Reference proteome</keyword>
<protein>
    <submittedName>
        <fullName evidence="4">Uncharacterized protein</fullName>
    </submittedName>
</protein>
<dbReference type="InterPro" id="IPR001680">
    <property type="entry name" value="WD40_rpt"/>
</dbReference>
<sequence>MKWQSQKVELPDSPRSTFLLAFSPDRKLMASTHVNHNIYITEVQTGKCLHSLVGHRRTPWCVTFHPTIPGLVASGCLDGEVRIWDLHGGSESWFTENDVAIASLAFHPTAQLLLIATNNEIHFWDWSRPEPFAVVKTASEMERVRLVRFDPLGHNLLTAIVNPSSQQNEEDWASMD</sequence>